<proteinExistence type="predicted"/>
<dbReference type="AlphaFoldDB" id="X1D7V2"/>
<reference evidence="2" key="1">
    <citation type="journal article" date="2014" name="Front. Microbiol.">
        <title>High frequency of phylogenetically diverse reductive dehalogenase-homologous genes in deep subseafloor sedimentary metagenomes.</title>
        <authorList>
            <person name="Kawai M."/>
            <person name="Futagami T."/>
            <person name="Toyoda A."/>
            <person name="Takaki Y."/>
            <person name="Nishi S."/>
            <person name="Hori S."/>
            <person name="Arai W."/>
            <person name="Tsubouchi T."/>
            <person name="Morono Y."/>
            <person name="Uchiyama I."/>
            <person name="Ito T."/>
            <person name="Fujiyama A."/>
            <person name="Inagaki F."/>
            <person name="Takami H."/>
        </authorList>
    </citation>
    <scope>NUCLEOTIDE SEQUENCE</scope>
    <source>
        <strain evidence="2">Expedition CK06-06</strain>
    </source>
</reference>
<dbReference type="PANTHER" id="PTHR10491">
    <property type="entry name" value="DTDP-4-DEHYDRORHAMNOSE REDUCTASE"/>
    <property type="match status" value="1"/>
</dbReference>
<sequence>MLILLKEKGVLKVVGDQWGSPTYTMDLAGVILKIIEDDAVSYGIYHFTNEGMTSWYEFARAIYKKAKKLGLIGDNKKVEIQPIKTDDYPTAAGRPRYSVLSKEKIKKEFGLKIRDWDKALEDFLRTLSLRTK</sequence>
<organism evidence="2">
    <name type="scientific">marine sediment metagenome</name>
    <dbReference type="NCBI Taxonomy" id="412755"/>
    <lineage>
        <taxon>unclassified sequences</taxon>
        <taxon>metagenomes</taxon>
        <taxon>ecological metagenomes</taxon>
    </lineage>
</organism>
<evidence type="ECO:0000313" key="2">
    <source>
        <dbReference type="EMBL" id="GAH16841.1"/>
    </source>
</evidence>
<dbReference type="InterPro" id="IPR005913">
    <property type="entry name" value="dTDP_dehydrorham_reduct"/>
</dbReference>
<dbReference type="SUPFAM" id="SSF51735">
    <property type="entry name" value="NAD(P)-binding Rossmann-fold domains"/>
    <property type="match status" value="1"/>
</dbReference>
<dbReference type="GO" id="GO:0008831">
    <property type="term" value="F:dTDP-4-dehydrorhamnose reductase activity"/>
    <property type="evidence" value="ECO:0007669"/>
    <property type="project" value="TreeGrafter"/>
</dbReference>
<dbReference type="PANTHER" id="PTHR10491:SF4">
    <property type="entry name" value="METHIONINE ADENOSYLTRANSFERASE 2 SUBUNIT BETA"/>
    <property type="match status" value="1"/>
</dbReference>
<dbReference type="InterPro" id="IPR029903">
    <property type="entry name" value="RmlD-like-bd"/>
</dbReference>
<dbReference type="GO" id="GO:0019305">
    <property type="term" value="P:dTDP-rhamnose biosynthetic process"/>
    <property type="evidence" value="ECO:0007669"/>
    <property type="project" value="TreeGrafter"/>
</dbReference>
<dbReference type="Pfam" id="PF04321">
    <property type="entry name" value="RmlD_sub_bind"/>
    <property type="match status" value="1"/>
</dbReference>
<name>X1D7V2_9ZZZZ</name>
<accession>X1D7V2</accession>
<protein>
    <recommendedName>
        <fullName evidence="1">RmlD-like substrate binding domain-containing protein</fullName>
    </recommendedName>
</protein>
<gene>
    <name evidence="2" type="ORF">S01H4_53078</name>
</gene>
<comment type="caution">
    <text evidence="2">The sequence shown here is derived from an EMBL/GenBank/DDBJ whole genome shotgun (WGS) entry which is preliminary data.</text>
</comment>
<dbReference type="Gene3D" id="3.40.50.720">
    <property type="entry name" value="NAD(P)-binding Rossmann-like Domain"/>
    <property type="match status" value="1"/>
</dbReference>
<feature type="domain" description="RmlD-like substrate binding" evidence="1">
    <location>
        <begin position="1"/>
        <end position="127"/>
    </location>
</feature>
<dbReference type="GO" id="GO:0005829">
    <property type="term" value="C:cytosol"/>
    <property type="evidence" value="ECO:0007669"/>
    <property type="project" value="TreeGrafter"/>
</dbReference>
<dbReference type="EMBL" id="BART01030389">
    <property type="protein sequence ID" value="GAH16841.1"/>
    <property type="molecule type" value="Genomic_DNA"/>
</dbReference>
<dbReference type="InterPro" id="IPR036291">
    <property type="entry name" value="NAD(P)-bd_dom_sf"/>
</dbReference>
<evidence type="ECO:0000259" key="1">
    <source>
        <dbReference type="Pfam" id="PF04321"/>
    </source>
</evidence>